<evidence type="ECO:0000313" key="2">
    <source>
        <dbReference type="Proteomes" id="UP000799537"/>
    </source>
</evidence>
<sequence>MWGQRQLDNLQSPCSLLAIKNNTKIRKSIKLAFISAGAEFLIDSYSQQHLPSISPSHQLASDTPSGPFVHPTTPLYISLRLAQSALEGVRRIDLESSHHVASRRHRCSRPDLSFLLPKGPYGKKWFFLLDNVQWNNNTAAIILCCLSNVNFQPLFRNLWPNQERIDQVDEDKES</sequence>
<dbReference type="AlphaFoldDB" id="A0A6A6CEH7"/>
<gene>
    <name evidence="1" type="ORF">M409DRAFT_56782</name>
</gene>
<proteinExistence type="predicted"/>
<dbReference type="EMBL" id="ML993605">
    <property type="protein sequence ID" value="KAF2164059.1"/>
    <property type="molecule type" value="Genomic_DNA"/>
</dbReference>
<keyword evidence="2" id="KW-1185">Reference proteome</keyword>
<protein>
    <submittedName>
        <fullName evidence="1">Uncharacterized protein</fullName>
    </submittedName>
</protein>
<dbReference type="GeneID" id="54566667"/>
<evidence type="ECO:0000313" key="1">
    <source>
        <dbReference type="EMBL" id="KAF2164059.1"/>
    </source>
</evidence>
<name>A0A6A6CEH7_ZASCE</name>
<dbReference type="RefSeq" id="XP_033664948.1">
    <property type="nucleotide sequence ID" value="XM_033813395.1"/>
</dbReference>
<dbReference type="Proteomes" id="UP000799537">
    <property type="component" value="Unassembled WGS sequence"/>
</dbReference>
<accession>A0A6A6CEH7</accession>
<reference evidence="1" key="1">
    <citation type="journal article" date="2020" name="Stud. Mycol.">
        <title>101 Dothideomycetes genomes: a test case for predicting lifestyles and emergence of pathogens.</title>
        <authorList>
            <person name="Haridas S."/>
            <person name="Albert R."/>
            <person name="Binder M."/>
            <person name="Bloem J."/>
            <person name="Labutti K."/>
            <person name="Salamov A."/>
            <person name="Andreopoulos B."/>
            <person name="Baker S."/>
            <person name="Barry K."/>
            <person name="Bills G."/>
            <person name="Bluhm B."/>
            <person name="Cannon C."/>
            <person name="Castanera R."/>
            <person name="Culley D."/>
            <person name="Daum C."/>
            <person name="Ezra D."/>
            <person name="Gonzalez J."/>
            <person name="Henrissat B."/>
            <person name="Kuo A."/>
            <person name="Liang C."/>
            <person name="Lipzen A."/>
            <person name="Lutzoni F."/>
            <person name="Magnuson J."/>
            <person name="Mondo S."/>
            <person name="Nolan M."/>
            <person name="Ohm R."/>
            <person name="Pangilinan J."/>
            <person name="Park H.-J."/>
            <person name="Ramirez L."/>
            <person name="Alfaro M."/>
            <person name="Sun H."/>
            <person name="Tritt A."/>
            <person name="Yoshinaga Y."/>
            <person name="Zwiers L.-H."/>
            <person name="Turgeon B."/>
            <person name="Goodwin S."/>
            <person name="Spatafora J."/>
            <person name="Crous P."/>
            <person name="Grigoriev I."/>
        </authorList>
    </citation>
    <scope>NUCLEOTIDE SEQUENCE</scope>
    <source>
        <strain evidence="1">ATCC 36951</strain>
    </source>
</reference>
<organism evidence="1 2">
    <name type="scientific">Zasmidium cellare ATCC 36951</name>
    <dbReference type="NCBI Taxonomy" id="1080233"/>
    <lineage>
        <taxon>Eukaryota</taxon>
        <taxon>Fungi</taxon>
        <taxon>Dikarya</taxon>
        <taxon>Ascomycota</taxon>
        <taxon>Pezizomycotina</taxon>
        <taxon>Dothideomycetes</taxon>
        <taxon>Dothideomycetidae</taxon>
        <taxon>Mycosphaerellales</taxon>
        <taxon>Mycosphaerellaceae</taxon>
        <taxon>Zasmidium</taxon>
    </lineage>
</organism>